<keyword evidence="3" id="KW-1185">Reference proteome</keyword>
<feature type="transmembrane region" description="Helical" evidence="1">
    <location>
        <begin position="80"/>
        <end position="100"/>
    </location>
</feature>
<keyword evidence="1" id="KW-0472">Membrane</keyword>
<gene>
    <name evidence="2" type="ORF">SPPG_08654</name>
</gene>
<evidence type="ECO:0000313" key="2">
    <source>
        <dbReference type="EMBL" id="KNC95893.1"/>
    </source>
</evidence>
<dbReference type="InParanoid" id="A0A0L0H584"/>
<name>A0A0L0H584_SPIPD</name>
<dbReference type="eggNOG" id="ENOG502S8TW">
    <property type="taxonomic scope" value="Eukaryota"/>
</dbReference>
<dbReference type="Gene3D" id="3.40.50.1820">
    <property type="entry name" value="alpha/beta hydrolase"/>
    <property type="match status" value="1"/>
</dbReference>
<feature type="transmembrane region" description="Helical" evidence="1">
    <location>
        <begin position="134"/>
        <end position="151"/>
    </location>
</feature>
<feature type="transmembrane region" description="Helical" evidence="1">
    <location>
        <begin position="375"/>
        <end position="393"/>
    </location>
</feature>
<dbReference type="SUPFAM" id="SSF53474">
    <property type="entry name" value="alpha/beta-Hydrolases"/>
    <property type="match status" value="1"/>
</dbReference>
<dbReference type="STRING" id="645134.A0A0L0H584"/>
<dbReference type="EMBL" id="KQ257473">
    <property type="protein sequence ID" value="KNC95893.1"/>
    <property type="molecule type" value="Genomic_DNA"/>
</dbReference>
<organism evidence="2 3">
    <name type="scientific">Spizellomyces punctatus (strain DAOM BR117)</name>
    <dbReference type="NCBI Taxonomy" id="645134"/>
    <lineage>
        <taxon>Eukaryota</taxon>
        <taxon>Fungi</taxon>
        <taxon>Fungi incertae sedis</taxon>
        <taxon>Chytridiomycota</taxon>
        <taxon>Chytridiomycota incertae sedis</taxon>
        <taxon>Chytridiomycetes</taxon>
        <taxon>Spizellomycetales</taxon>
        <taxon>Spizellomycetaceae</taxon>
        <taxon>Spizellomyces</taxon>
    </lineage>
</organism>
<protein>
    <submittedName>
        <fullName evidence="2">Uncharacterized protein</fullName>
    </submittedName>
</protein>
<accession>A0A0L0H584</accession>
<dbReference type="RefSeq" id="XP_016603933.1">
    <property type="nucleotide sequence ID" value="XM_016756802.1"/>
</dbReference>
<feature type="transmembrane region" description="Helical" evidence="1">
    <location>
        <begin position="278"/>
        <end position="300"/>
    </location>
</feature>
<dbReference type="GeneID" id="27691801"/>
<dbReference type="OMA" id="ARTWWTH"/>
<dbReference type="InterPro" id="IPR029058">
    <property type="entry name" value="AB_hydrolase_fold"/>
</dbReference>
<feature type="transmembrane region" description="Helical" evidence="1">
    <location>
        <begin position="507"/>
        <end position="524"/>
    </location>
</feature>
<proteinExistence type="predicted"/>
<dbReference type="VEuPathDB" id="FungiDB:SPPG_08654"/>
<keyword evidence="1" id="KW-0812">Transmembrane</keyword>
<evidence type="ECO:0000313" key="3">
    <source>
        <dbReference type="Proteomes" id="UP000053201"/>
    </source>
</evidence>
<feature type="transmembrane region" description="Helical" evidence="1">
    <location>
        <begin position="348"/>
        <end position="369"/>
    </location>
</feature>
<reference evidence="2 3" key="1">
    <citation type="submission" date="2009-08" db="EMBL/GenBank/DDBJ databases">
        <title>The Genome Sequence of Spizellomyces punctatus strain DAOM BR117.</title>
        <authorList>
            <consortium name="The Broad Institute Genome Sequencing Platform"/>
            <person name="Russ C."/>
            <person name="Cuomo C."/>
            <person name="Shea T."/>
            <person name="Young S.K."/>
            <person name="Zeng Q."/>
            <person name="Koehrsen M."/>
            <person name="Haas B."/>
            <person name="Borodovsky M."/>
            <person name="Guigo R."/>
            <person name="Alvarado L."/>
            <person name="Berlin A."/>
            <person name="Bochicchio J."/>
            <person name="Borenstein D."/>
            <person name="Chapman S."/>
            <person name="Chen Z."/>
            <person name="Engels R."/>
            <person name="Freedman E."/>
            <person name="Gellesch M."/>
            <person name="Goldberg J."/>
            <person name="Griggs A."/>
            <person name="Gujja S."/>
            <person name="Heiman D."/>
            <person name="Hepburn T."/>
            <person name="Howarth C."/>
            <person name="Jen D."/>
            <person name="Larson L."/>
            <person name="Lewis B."/>
            <person name="Mehta T."/>
            <person name="Park D."/>
            <person name="Pearson M."/>
            <person name="Roberts A."/>
            <person name="Saif S."/>
            <person name="Shenoy N."/>
            <person name="Sisk P."/>
            <person name="Stolte C."/>
            <person name="Sykes S."/>
            <person name="Thomson T."/>
            <person name="Walk T."/>
            <person name="White J."/>
            <person name="Yandava C."/>
            <person name="Burger G."/>
            <person name="Gray M.W."/>
            <person name="Holland P.W.H."/>
            <person name="King N."/>
            <person name="Lang F.B.F."/>
            <person name="Roger A.J."/>
            <person name="Ruiz-Trillo I."/>
            <person name="Lander E."/>
            <person name="Nusbaum C."/>
        </authorList>
    </citation>
    <scope>NUCLEOTIDE SEQUENCE [LARGE SCALE GENOMIC DNA]</scope>
    <source>
        <strain evidence="2 3">DAOM BR117</strain>
    </source>
</reference>
<dbReference type="OrthoDB" id="58570at2759"/>
<dbReference type="Proteomes" id="UP000053201">
    <property type="component" value="Unassembled WGS sequence"/>
</dbReference>
<sequence>MDTQLPGAVLQPPNTLVHRHGREASAYDLESSIDPTSAAIDGPTPVDIVHANDSGKSTPEPTSAPAQLGTLKTTIPPPPIVFHTDAVIILLRILLIFFLVPGVSLWLTFALCVTVNVGYTTFSLINSKPSNETILYLLAFAFYLHALQRVVRSLLRTALRMGVSIWRCGFGAGAKDMWPGRWVDHTIMKWKPWVLHMLCLPSVPDDLTGDLPAGTPQGTNKALTLGDLSIDKLDPHSPHAKFFIRVEWFKLFLLFLLFLLVLAGPPLVLSVIDFWTAVGYLCASYAFASLFAIAVSNLCARLYRIGRYLRELFRNEMEHDRLRAMYVASAGFDSKSKGEGKDVAKGQVLNIIGNRLFWGSIIVFVSSIVLNSMRVYSTIAVLCGVFFLFGLIVRCRWYLPGYSNLTSVHQYIENVLPYDGKSAAPALVLFVARMLYDFCGIGCLVALDIGRMSIQSDVPERWKYFVDVKQVSNSVLASYAPTFFAIFFFRDALFLLPEKLISHKARVPLMVFVTLAMLALAISFRASYALYTYSTTLLIAILSLDLRDARFYWDRDGKTSGSSVRLPNIRRAHRTSLVLLFMLCTALAVSAIVGVCLNSKVPPPRDNRPSFLLRNSSVLPPFCAPAYPYSSAQPLDLHAFASLAEAAYEDSPLAMLAPTLSRLNMSASLISVPVTGDVHFVHFNLSSSGNSSPLHIISIRGTHGLDDVFQDIYLFSSPALLRFSSYFGTFFSLWPQQTLAQVVRLLYRYAANPALTYFFSVEDYVARVAAENSNVYVTGHSLGGGLALLTGASVNVPAVGFSAPGLASSYLAFGVTDKDTLMTGNVNTWLDGDPVPTLDGQMGSVVVLPCGTETWGAGCHSSVRIIERIAKLCRIATAT</sequence>
<dbReference type="AlphaFoldDB" id="A0A0L0H584"/>
<keyword evidence="1" id="KW-1133">Transmembrane helix</keyword>
<feature type="transmembrane region" description="Helical" evidence="1">
    <location>
        <begin position="474"/>
        <end position="495"/>
    </location>
</feature>
<dbReference type="GO" id="GO:0006629">
    <property type="term" value="P:lipid metabolic process"/>
    <property type="evidence" value="ECO:0007669"/>
    <property type="project" value="InterPro"/>
</dbReference>
<dbReference type="Pfam" id="PF26363">
    <property type="entry name" value="Phospholipase-like"/>
    <property type="match status" value="1"/>
</dbReference>
<evidence type="ECO:0000256" key="1">
    <source>
        <dbReference type="SAM" id="Phobius"/>
    </source>
</evidence>
<feature type="transmembrane region" description="Helical" evidence="1">
    <location>
        <begin position="251"/>
        <end position="272"/>
    </location>
</feature>
<feature type="transmembrane region" description="Helical" evidence="1">
    <location>
        <begin position="577"/>
        <end position="595"/>
    </location>
</feature>